<organism evidence="8 9">
    <name type="scientific">Teichococcus coralli</name>
    <dbReference type="NCBI Taxonomy" id="2545983"/>
    <lineage>
        <taxon>Bacteria</taxon>
        <taxon>Pseudomonadati</taxon>
        <taxon>Pseudomonadota</taxon>
        <taxon>Alphaproteobacteria</taxon>
        <taxon>Acetobacterales</taxon>
        <taxon>Roseomonadaceae</taxon>
        <taxon>Roseomonas</taxon>
    </lineage>
</organism>
<dbReference type="PROSITE" id="PS50893">
    <property type="entry name" value="ABC_TRANSPORTER_2"/>
    <property type="match status" value="1"/>
</dbReference>
<dbReference type="AlphaFoldDB" id="A0A845BRM6"/>
<evidence type="ECO:0000256" key="2">
    <source>
        <dbReference type="ARBA" id="ARBA00022741"/>
    </source>
</evidence>
<evidence type="ECO:0000313" key="9">
    <source>
        <dbReference type="Proteomes" id="UP000460715"/>
    </source>
</evidence>
<dbReference type="GO" id="GO:0022857">
    <property type="term" value="F:transmembrane transporter activity"/>
    <property type="evidence" value="ECO:0007669"/>
    <property type="project" value="InterPro"/>
</dbReference>
<proteinExistence type="predicted"/>
<keyword evidence="4 8" id="KW-0067">ATP-binding</keyword>
<comment type="caution">
    <text evidence="8">The sequence shown here is derived from an EMBL/GenBank/DDBJ whole genome shotgun (WGS) entry which is preliminary data.</text>
</comment>
<evidence type="ECO:0000259" key="7">
    <source>
        <dbReference type="PROSITE" id="PS50893"/>
    </source>
</evidence>
<evidence type="ECO:0000313" key="8">
    <source>
        <dbReference type="EMBL" id="MXP66029.1"/>
    </source>
</evidence>
<dbReference type="InterPro" id="IPR003593">
    <property type="entry name" value="AAA+_ATPase"/>
</dbReference>
<evidence type="ECO:0000256" key="1">
    <source>
        <dbReference type="ARBA" id="ARBA00022448"/>
    </source>
</evidence>
<accession>A0A845BRM6</accession>
<dbReference type="EMBL" id="SNVJ01000038">
    <property type="protein sequence ID" value="MXP66029.1"/>
    <property type="molecule type" value="Genomic_DNA"/>
</dbReference>
<protein>
    <submittedName>
        <fullName evidence="8">Heme ABC exporter ATP-binding protein CcmA</fullName>
    </submittedName>
</protein>
<dbReference type="SUPFAM" id="SSF52540">
    <property type="entry name" value="P-loop containing nucleoside triphosphate hydrolases"/>
    <property type="match status" value="1"/>
</dbReference>
<dbReference type="InterPro" id="IPR003439">
    <property type="entry name" value="ABC_transporter-like_ATP-bd"/>
</dbReference>
<keyword evidence="1" id="KW-0813">Transport</keyword>
<keyword evidence="2" id="KW-0547">Nucleotide-binding</keyword>
<dbReference type="GO" id="GO:0016887">
    <property type="term" value="F:ATP hydrolysis activity"/>
    <property type="evidence" value="ECO:0007669"/>
    <property type="project" value="InterPro"/>
</dbReference>
<gene>
    <name evidence="8" type="primary">ccmA</name>
    <name evidence="8" type="ORF">E0493_22045</name>
</gene>
<evidence type="ECO:0000256" key="4">
    <source>
        <dbReference type="ARBA" id="ARBA00022840"/>
    </source>
</evidence>
<dbReference type="Pfam" id="PF00005">
    <property type="entry name" value="ABC_tran"/>
    <property type="match status" value="1"/>
</dbReference>
<dbReference type="GO" id="GO:0017004">
    <property type="term" value="P:cytochrome complex assembly"/>
    <property type="evidence" value="ECO:0007669"/>
    <property type="project" value="UniProtKB-KW"/>
</dbReference>
<evidence type="ECO:0000256" key="6">
    <source>
        <dbReference type="ARBA" id="ARBA00023136"/>
    </source>
</evidence>
<dbReference type="NCBIfam" id="TIGR01189">
    <property type="entry name" value="ccmA"/>
    <property type="match status" value="1"/>
</dbReference>
<keyword evidence="5" id="KW-1278">Translocase</keyword>
<dbReference type="InterPro" id="IPR005895">
    <property type="entry name" value="ABC_transptr_haem_export_CcmA"/>
</dbReference>
<dbReference type="SMART" id="SM00382">
    <property type="entry name" value="AAA"/>
    <property type="match status" value="1"/>
</dbReference>
<evidence type="ECO:0000256" key="3">
    <source>
        <dbReference type="ARBA" id="ARBA00022748"/>
    </source>
</evidence>
<sequence length="200" mass="20864">MLEAKDMAVVRGERVVFAGLSFRVAPGEALLLTGPNGAGKSTLLRALAGLVPLAEGEMLWAGEDALAEPAEHAARLRYLAHAEALKPSLTVAENLRFWASRWGGDIGAALEAVALAPLAELPARMLSAGQKRRLALARLALAPCALWLLDEPSVGLDTASVARFGDLLARHRAAGGAVLAATHVPLPLPGARELRLEPAA</sequence>
<dbReference type="InterPro" id="IPR027417">
    <property type="entry name" value="P-loop_NTPase"/>
</dbReference>
<dbReference type="PANTHER" id="PTHR43499">
    <property type="entry name" value="ABC TRANSPORTER I FAMILY MEMBER 1"/>
    <property type="match status" value="1"/>
</dbReference>
<dbReference type="PROSITE" id="PS00211">
    <property type="entry name" value="ABC_TRANSPORTER_1"/>
    <property type="match status" value="1"/>
</dbReference>
<evidence type="ECO:0000256" key="5">
    <source>
        <dbReference type="ARBA" id="ARBA00022967"/>
    </source>
</evidence>
<name>A0A845BRM6_9PROT</name>
<dbReference type="Gene3D" id="3.40.50.300">
    <property type="entry name" value="P-loop containing nucleotide triphosphate hydrolases"/>
    <property type="match status" value="1"/>
</dbReference>
<dbReference type="PANTHER" id="PTHR43499:SF1">
    <property type="entry name" value="ABC TRANSPORTER I FAMILY MEMBER 1"/>
    <property type="match status" value="1"/>
</dbReference>
<dbReference type="InterPro" id="IPR017871">
    <property type="entry name" value="ABC_transporter-like_CS"/>
</dbReference>
<keyword evidence="6" id="KW-0472">Membrane</keyword>
<keyword evidence="3" id="KW-0201">Cytochrome c-type biogenesis</keyword>
<feature type="domain" description="ABC transporter" evidence="7">
    <location>
        <begin position="2"/>
        <end position="198"/>
    </location>
</feature>
<reference evidence="8 9" key="1">
    <citation type="submission" date="2019-03" db="EMBL/GenBank/DDBJ databases">
        <title>Roseomonas sp. a novel Roseomonas species isolated from Sea whip Gorgonian.</title>
        <authorList>
            <person name="Li F."/>
            <person name="Pan X."/>
            <person name="Huang S."/>
            <person name="Li Z."/>
            <person name="Meng B."/>
        </authorList>
    </citation>
    <scope>NUCLEOTIDE SEQUENCE [LARGE SCALE GENOMIC DNA]</scope>
    <source>
        <strain evidence="8 9">M0104</strain>
    </source>
</reference>
<keyword evidence="9" id="KW-1185">Reference proteome</keyword>
<dbReference type="Proteomes" id="UP000460715">
    <property type="component" value="Unassembled WGS sequence"/>
</dbReference>
<dbReference type="GO" id="GO:0005524">
    <property type="term" value="F:ATP binding"/>
    <property type="evidence" value="ECO:0007669"/>
    <property type="project" value="UniProtKB-KW"/>
</dbReference>